<protein>
    <submittedName>
        <fullName evidence="1">Uncharacterized protein</fullName>
    </submittedName>
</protein>
<accession>A0A9D1R7H6</accession>
<dbReference type="EMBL" id="DXGH01000071">
    <property type="protein sequence ID" value="HIW82375.1"/>
    <property type="molecule type" value="Genomic_DNA"/>
</dbReference>
<dbReference type="Proteomes" id="UP000824265">
    <property type="component" value="Unassembled WGS sequence"/>
</dbReference>
<reference evidence="1" key="1">
    <citation type="journal article" date="2021" name="PeerJ">
        <title>Extensive microbial diversity within the chicken gut microbiome revealed by metagenomics and culture.</title>
        <authorList>
            <person name="Gilroy R."/>
            <person name="Ravi A."/>
            <person name="Getino M."/>
            <person name="Pursley I."/>
            <person name="Horton D.L."/>
            <person name="Alikhan N.F."/>
            <person name="Baker D."/>
            <person name="Gharbi K."/>
            <person name="Hall N."/>
            <person name="Watson M."/>
            <person name="Adriaenssens E.M."/>
            <person name="Foster-Nyarko E."/>
            <person name="Jarju S."/>
            <person name="Secka A."/>
            <person name="Antonio M."/>
            <person name="Oren A."/>
            <person name="Chaudhuri R.R."/>
            <person name="La Ragione R."/>
            <person name="Hildebrand F."/>
            <person name="Pallen M.J."/>
        </authorList>
    </citation>
    <scope>NUCLEOTIDE SEQUENCE</scope>
    <source>
        <strain evidence="1">CHK195-6426</strain>
    </source>
</reference>
<evidence type="ECO:0000313" key="1">
    <source>
        <dbReference type="EMBL" id="HIW82375.1"/>
    </source>
</evidence>
<name>A0A9D1R7H6_9FIRM</name>
<proteinExistence type="predicted"/>
<organism evidence="1 2">
    <name type="scientific">Candidatus Acetatifactor stercoripullorum</name>
    <dbReference type="NCBI Taxonomy" id="2838414"/>
    <lineage>
        <taxon>Bacteria</taxon>
        <taxon>Bacillati</taxon>
        <taxon>Bacillota</taxon>
        <taxon>Clostridia</taxon>
        <taxon>Lachnospirales</taxon>
        <taxon>Lachnospiraceae</taxon>
        <taxon>Acetatifactor</taxon>
    </lineage>
</organism>
<evidence type="ECO:0000313" key="2">
    <source>
        <dbReference type="Proteomes" id="UP000824265"/>
    </source>
</evidence>
<reference evidence="1" key="2">
    <citation type="submission" date="2021-04" db="EMBL/GenBank/DDBJ databases">
        <authorList>
            <person name="Gilroy R."/>
        </authorList>
    </citation>
    <scope>NUCLEOTIDE SEQUENCE</scope>
    <source>
        <strain evidence="1">CHK195-6426</strain>
    </source>
</reference>
<dbReference type="AlphaFoldDB" id="A0A9D1R7H6"/>
<dbReference type="RefSeq" id="WP_318704519.1">
    <property type="nucleotide sequence ID" value="NZ_CALWMU010000013.1"/>
</dbReference>
<gene>
    <name evidence="1" type="ORF">H9742_12805</name>
</gene>
<comment type="caution">
    <text evidence="1">The sequence shown here is derived from an EMBL/GenBank/DDBJ whole genome shotgun (WGS) entry which is preliminary data.</text>
</comment>
<sequence>MTDEHRKILERINAYAEEVMADIDPQKVQVSVQLDKLRPIMETIAAEMEMSLEDFFILYMDIQSEASCLSDQKLRDELRDLNEGDGAPLLYR</sequence>